<dbReference type="GO" id="GO:0043137">
    <property type="term" value="P:DNA replication, removal of RNA primer"/>
    <property type="evidence" value="ECO:0007669"/>
    <property type="project" value="TreeGrafter"/>
</dbReference>
<dbReference type="Gene3D" id="3.30.420.10">
    <property type="entry name" value="Ribonuclease H-like superfamily/Ribonuclease H"/>
    <property type="match status" value="1"/>
</dbReference>
<organism evidence="18 19">
    <name type="scientific">Facklamia miroungae</name>
    <dbReference type="NCBI Taxonomy" id="120956"/>
    <lineage>
        <taxon>Bacteria</taxon>
        <taxon>Bacillati</taxon>
        <taxon>Bacillota</taxon>
        <taxon>Bacilli</taxon>
        <taxon>Lactobacillales</taxon>
        <taxon>Aerococcaceae</taxon>
        <taxon>Facklamia</taxon>
    </lineage>
</organism>
<evidence type="ECO:0000256" key="3">
    <source>
        <dbReference type="ARBA" id="ARBA00004065"/>
    </source>
</evidence>
<dbReference type="OrthoDB" id="9803420at2"/>
<dbReference type="InterPro" id="IPR012337">
    <property type="entry name" value="RNaseH-like_sf"/>
</dbReference>
<proteinExistence type="inferred from homology"/>
<evidence type="ECO:0000256" key="8">
    <source>
        <dbReference type="ARBA" id="ARBA00022490"/>
    </source>
</evidence>
<dbReference type="AlphaFoldDB" id="A0A1G7P7Q7"/>
<keyword evidence="13 14" id="KW-0464">Manganese</keyword>
<feature type="binding site" evidence="14 15">
    <location>
        <position position="171"/>
    </location>
    <ligand>
        <name>a divalent metal cation</name>
        <dbReference type="ChEBI" id="CHEBI:60240"/>
    </ligand>
</feature>
<evidence type="ECO:0000313" key="18">
    <source>
        <dbReference type="EMBL" id="SDF82177.1"/>
    </source>
</evidence>
<dbReference type="InterPro" id="IPR024567">
    <property type="entry name" value="RNase_HII/HIII_dom"/>
</dbReference>
<keyword evidence="19" id="KW-1185">Reference proteome</keyword>
<keyword evidence="11 14" id="KW-0255">Endonuclease</keyword>
<dbReference type="NCBIfam" id="NF000595">
    <property type="entry name" value="PRK00015.1-3"/>
    <property type="match status" value="1"/>
</dbReference>
<dbReference type="FunFam" id="3.30.420.10:FF:000006">
    <property type="entry name" value="Ribonuclease HII"/>
    <property type="match status" value="1"/>
</dbReference>
<evidence type="ECO:0000256" key="11">
    <source>
        <dbReference type="ARBA" id="ARBA00022759"/>
    </source>
</evidence>
<comment type="subcellular location">
    <subcellularLocation>
        <location evidence="4 14">Cytoplasm</location>
    </subcellularLocation>
</comment>
<evidence type="ECO:0000256" key="10">
    <source>
        <dbReference type="ARBA" id="ARBA00022723"/>
    </source>
</evidence>
<dbReference type="InterPro" id="IPR022898">
    <property type="entry name" value="RNase_HII"/>
</dbReference>
<dbReference type="GO" id="GO:0003723">
    <property type="term" value="F:RNA binding"/>
    <property type="evidence" value="ECO:0007669"/>
    <property type="project" value="UniProtKB-UniRule"/>
</dbReference>
<reference evidence="18 19" key="1">
    <citation type="submission" date="2016-10" db="EMBL/GenBank/DDBJ databases">
        <authorList>
            <person name="de Groot N.N."/>
        </authorList>
    </citation>
    <scope>NUCLEOTIDE SEQUENCE [LARGE SCALE GENOMIC DNA]</scope>
    <source>
        <strain evidence="18 19">ATCC BAA-466</strain>
    </source>
</reference>
<gene>
    <name evidence="14" type="primary">rnhB</name>
    <name evidence="18" type="ORF">SAMN05421791_101149</name>
</gene>
<dbReference type="Proteomes" id="UP000199708">
    <property type="component" value="Unassembled WGS sequence"/>
</dbReference>
<dbReference type="CDD" id="cd07182">
    <property type="entry name" value="RNase_HII_bacteria_HII_like"/>
    <property type="match status" value="1"/>
</dbReference>
<comment type="function">
    <text evidence="3 14 16">Endonuclease that specifically degrades the RNA of RNA-DNA hybrids.</text>
</comment>
<evidence type="ECO:0000256" key="6">
    <source>
        <dbReference type="ARBA" id="ARBA00012180"/>
    </source>
</evidence>
<dbReference type="EC" id="3.1.26.4" evidence="6 14"/>
<dbReference type="GO" id="GO:0006298">
    <property type="term" value="P:mismatch repair"/>
    <property type="evidence" value="ECO:0007669"/>
    <property type="project" value="TreeGrafter"/>
</dbReference>
<dbReference type="GO" id="GO:0004523">
    <property type="term" value="F:RNA-DNA hybrid ribonuclease activity"/>
    <property type="evidence" value="ECO:0007669"/>
    <property type="project" value="UniProtKB-UniRule"/>
</dbReference>
<evidence type="ECO:0000259" key="17">
    <source>
        <dbReference type="PROSITE" id="PS51975"/>
    </source>
</evidence>
<evidence type="ECO:0000256" key="14">
    <source>
        <dbReference type="HAMAP-Rule" id="MF_00052"/>
    </source>
</evidence>
<name>A0A1G7P7Q7_9LACT</name>
<comment type="cofactor">
    <cofactor evidence="14 15">
        <name>Mn(2+)</name>
        <dbReference type="ChEBI" id="CHEBI:29035"/>
    </cofactor>
    <cofactor evidence="14 15">
        <name>Mg(2+)</name>
        <dbReference type="ChEBI" id="CHEBI:18420"/>
    </cofactor>
    <text evidence="14 15">Manganese or magnesium. Binds 1 divalent metal ion per monomer in the absence of substrate. May bind a second metal ion after substrate binding.</text>
</comment>
<dbReference type="SUPFAM" id="SSF53098">
    <property type="entry name" value="Ribonuclease H-like"/>
    <property type="match status" value="1"/>
</dbReference>
<dbReference type="GO" id="GO:0032299">
    <property type="term" value="C:ribonuclease H2 complex"/>
    <property type="evidence" value="ECO:0007669"/>
    <property type="project" value="TreeGrafter"/>
</dbReference>
<evidence type="ECO:0000256" key="1">
    <source>
        <dbReference type="ARBA" id="ARBA00000077"/>
    </source>
</evidence>
<evidence type="ECO:0000256" key="12">
    <source>
        <dbReference type="ARBA" id="ARBA00022801"/>
    </source>
</evidence>
<keyword evidence="8 14" id="KW-0963">Cytoplasm</keyword>
<dbReference type="EMBL" id="FNCK01000001">
    <property type="protein sequence ID" value="SDF82177.1"/>
    <property type="molecule type" value="Genomic_DNA"/>
</dbReference>
<evidence type="ECO:0000256" key="13">
    <source>
        <dbReference type="ARBA" id="ARBA00023211"/>
    </source>
</evidence>
<dbReference type="Pfam" id="PF01351">
    <property type="entry name" value="RNase_HII"/>
    <property type="match status" value="1"/>
</dbReference>
<evidence type="ECO:0000256" key="16">
    <source>
        <dbReference type="RuleBase" id="RU003515"/>
    </source>
</evidence>
<sequence>MTQTIKEIQTRIKLINDLNDPYLETLNVDPRKGVQDLLKRKKKLLLHQAELYRAYLERLNFDHQLLTSQNYQFLAGVDEVGRGPIAGPVVAAAVVLPEDTSDWIEVNDSKALSHHKRCALAEVIKQQAKAYAITSLSPSTIDRLNIYEASRLAMKEAVLKLGVNVDLLAVDAMKLDLKVDQVSLTKGDQKSLSIAAASIIAKVYRDQIMIDYAEQYPEFAFDQHMGYPTKQHLANINKYGFTSIHRQSYGPVQAVKHYYGS</sequence>
<dbReference type="InterPro" id="IPR036397">
    <property type="entry name" value="RNaseH_sf"/>
</dbReference>
<keyword evidence="12 14" id="KW-0378">Hydrolase</keyword>
<dbReference type="STRING" id="120956.SAMN05421791_101149"/>
<feature type="binding site" evidence="14 15">
    <location>
        <position position="79"/>
    </location>
    <ligand>
        <name>a divalent metal cation</name>
        <dbReference type="ChEBI" id="CHEBI:60240"/>
    </ligand>
</feature>
<dbReference type="PANTHER" id="PTHR10954">
    <property type="entry name" value="RIBONUCLEASE H2 SUBUNIT A"/>
    <property type="match status" value="1"/>
</dbReference>
<keyword evidence="9 14" id="KW-0540">Nuclease</keyword>
<dbReference type="HAMAP" id="MF_00052_B">
    <property type="entry name" value="RNase_HII_B"/>
    <property type="match status" value="1"/>
</dbReference>
<feature type="domain" description="RNase H type-2" evidence="17">
    <location>
        <begin position="72"/>
        <end position="261"/>
    </location>
</feature>
<dbReference type="PANTHER" id="PTHR10954:SF18">
    <property type="entry name" value="RIBONUCLEASE HII"/>
    <property type="match status" value="1"/>
</dbReference>
<comment type="similarity">
    <text evidence="5 14 16">Belongs to the RNase HII family.</text>
</comment>
<evidence type="ECO:0000256" key="5">
    <source>
        <dbReference type="ARBA" id="ARBA00007383"/>
    </source>
</evidence>
<comment type="cofactor">
    <cofactor evidence="2">
        <name>Mg(2+)</name>
        <dbReference type="ChEBI" id="CHEBI:18420"/>
    </cofactor>
</comment>
<dbReference type="NCBIfam" id="NF000594">
    <property type="entry name" value="PRK00015.1-1"/>
    <property type="match status" value="1"/>
</dbReference>
<comment type="catalytic activity">
    <reaction evidence="1 14 15 16">
        <text>Endonucleolytic cleavage to 5'-phosphomonoester.</text>
        <dbReference type="EC" id="3.1.26.4"/>
    </reaction>
</comment>
<evidence type="ECO:0000256" key="4">
    <source>
        <dbReference type="ARBA" id="ARBA00004496"/>
    </source>
</evidence>
<evidence type="ECO:0000256" key="15">
    <source>
        <dbReference type="PROSITE-ProRule" id="PRU01319"/>
    </source>
</evidence>
<feature type="binding site" evidence="14 15">
    <location>
        <position position="78"/>
    </location>
    <ligand>
        <name>a divalent metal cation</name>
        <dbReference type="ChEBI" id="CHEBI:60240"/>
    </ligand>
</feature>
<dbReference type="GO" id="GO:0005737">
    <property type="term" value="C:cytoplasm"/>
    <property type="evidence" value="ECO:0007669"/>
    <property type="project" value="UniProtKB-SubCell"/>
</dbReference>
<keyword evidence="10 14" id="KW-0479">Metal-binding</keyword>
<evidence type="ECO:0000256" key="9">
    <source>
        <dbReference type="ARBA" id="ARBA00022722"/>
    </source>
</evidence>
<dbReference type="RefSeq" id="WP_090288854.1">
    <property type="nucleotide sequence ID" value="NZ_FNCK01000001.1"/>
</dbReference>
<dbReference type="PROSITE" id="PS51975">
    <property type="entry name" value="RNASE_H_2"/>
    <property type="match status" value="1"/>
</dbReference>
<evidence type="ECO:0000256" key="7">
    <source>
        <dbReference type="ARBA" id="ARBA00019179"/>
    </source>
</evidence>
<protein>
    <recommendedName>
        <fullName evidence="7 14">Ribonuclease HII</fullName>
        <shortName evidence="14">RNase HII</shortName>
        <ecNumber evidence="6 14">3.1.26.4</ecNumber>
    </recommendedName>
</protein>
<evidence type="ECO:0000313" key="19">
    <source>
        <dbReference type="Proteomes" id="UP000199708"/>
    </source>
</evidence>
<dbReference type="GO" id="GO:0030145">
    <property type="term" value="F:manganese ion binding"/>
    <property type="evidence" value="ECO:0007669"/>
    <property type="project" value="UniProtKB-UniRule"/>
</dbReference>
<dbReference type="InterPro" id="IPR001352">
    <property type="entry name" value="RNase_HII/HIII"/>
</dbReference>
<accession>A0A1G7P7Q7</accession>
<evidence type="ECO:0000256" key="2">
    <source>
        <dbReference type="ARBA" id="ARBA00001946"/>
    </source>
</evidence>